<sequence length="175" mass="17716">PAARRSAPATPTPAQEAPAPTPAPVQGNWADVTRQATMQLRAFLKPARMHAEPGYVSLTYDEKNTFHAKQIVSKFDEVAALVLKVFGPVTFELVAPEGGRRVRLGGGGDGPGPGGGGGGGGVSPSPAPAPAGPPPARAAAPQPQAGGARADIPAFDPAPRPRAARGPDFAPVERT</sequence>
<dbReference type="EMBL" id="JASNGB010000394">
    <property type="protein sequence ID" value="MDL2345934.1"/>
    <property type="molecule type" value="Genomic_DNA"/>
</dbReference>
<accession>A0ABT7JQL3</accession>
<keyword evidence="4" id="KW-1185">Reference proteome</keyword>
<feature type="compositionally biased region" description="Gly residues" evidence="1">
    <location>
        <begin position="104"/>
        <end position="122"/>
    </location>
</feature>
<dbReference type="InterPro" id="IPR048448">
    <property type="entry name" value="DnaX-like_C"/>
</dbReference>
<feature type="compositionally biased region" description="Low complexity" evidence="1">
    <location>
        <begin position="1"/>
        <end position="18"/>
    </location>
</feature>
<protein>
    <recommendedName>
        <fullName evidence="2">DNA polymerase III subunit tau-like C-terminal domain-containing protein</fullName>
    </recommendedName>
</protein>
<reference evidence="3 4" key="1">
    <citation type="submission" date="2023-05" db="EMBL/GenBank/DDBJ databases">
        <authorList>
            <person name="Gao F."/>
        </authorList>
    </citation>
    <scope>NUCLEOTIDE SEQUENCE [LARGE SCALE GENOMIC DNA]</scope>
    <source>
        <strain evidence="3 4">MIMF12</strain>
    </source>
</reference>
<feature type="region of interest" description="Disordered" evidence="1">
    <location>
        <begin position="96"/>
        <end position="175"/>
    </location>
</feature>
<comment type="caution">
    <text evidence="3">The sequence shown here is derived from an EMBL/GenBank/DDBJ whole genome shotgun (WGS) entry which is preliminary data.</text>
</comment>
<dbReference type="Pfam" id="PF20964">
    <property type="entry name" value="DnaX_C"/>
    <property type="match status" value="1"/>
</dbReference>
<feature type="non-terminal residue" evidence="3">
    <location>
        <position position="1"/>
    </location>
</feature>
<evidence type="ECO:0000259" key="2">
    <source>
        <dbReference type="Pfam" id="PF20964"/>
    </source>
</evidence>
<evidence type="ECO:0000313" key="4">
    <source>
        <dbReference type="Proteomes" id="UP001302059"/>
    </source>
</evidence>
<feature type="domain" description="DNA polymerase III subunit tau-like C-terminal" evidence="2">
    <location>
        <begin position="17"/>
        <end position="93"/>
    </location>
</feature>
<feature type="non-terminal residue" evidence="3">
    <location>
        <position position="175"/>
    </location>
</feature>
<organism evidence="3 4">
    <name type="scientific">Deinococcus rhizophilus</name>
    <dbReference type="NCBI Taxonomy" id="3049544"/>
    <lineage>
        <taxon>Bacteria</taxon>
        <taxon>Thermotogati</taxon>
        <taxon>Deinococcota</taxon>
        <taxon>Deinococci</taxon>
        <taxon>Deinococcales</taxon>
        <taxon>Deinococcaceae</taxon>
        <taxon>Deinococcus</taxon>
    </lineage>
</organism>
<name>A0ABT7JQL3_9DEIO</name>
<feature type="compositionally biased region" description="Pro residues" evidence="1">
    <location>
        <begin position="125"/>
        <end position="136"/>
    </location>
</feature>
<gene>
    <name evidence="3" type="ORF">QOL99_17535</name>
</gene>
<evidence type="ECO:0000256" key="1">
    <source>
        <dbReference type="SAM" id="MobiDB-lite"/>
    </source>
</evidence>
<dbReference type="Proteomes" id="UP001302059">
    <property type="component" value="Unassembled WGS sequence"/>
</dbReference>
<evidence type="ECO:0000313" key="3">
    <source>
        <dbReference type="EMBL" id="MDL2345934.1"/>
    </source>
</evidence>
<feature type="compositionally biased region" description="Low complexity" evidence="1">
    <location>
        <begin position="164"/>
        <end position="175"/>
    </location>
</feature>
<feature type="region of interest" description="Disordered" evidence="1">
    <location>
        <begin position="1"/>
        <end position="28"/>
    </location>
</feature>
<feature type="compositionally biased region" description="Low complexity" evidence="1">
    <location>
        <begin position="137"/>
        <end position="157"/>
    </location>
</feature>
<proteinExistence type="predicted"/>